<dbReference type="InterPro" id="IPR045721">
    <property type="entry name" value="DUF6075"/>
</dbReference>
<keyword evidence="2" id="KW-1185">Reference proteome</keyword>
<proteinExistence type="predicted"/>
<evidence type="ECO:0000313" key="1">
    <source>
        <dbReference type="EMBL" id="ERK43918.1"/>
    </source>
</evidence>
<reference evidence="1 2" key="1">
    <citation type="submission" date="2013-06" db="EMBL/GenBank/DDBJ databases">
        <authorList>
            <person name="Weinstock G."/>
            <person name="Sodergren E."/>
            <person name="Lobos E.A."/>
            <person name="Fulton L."/>
            <person name="Fulton R."/>
            <person name="Courtney L."/>
            <person name="Fronick C."/>
            <person name="O'Laughlin M."/>
            <person name="Godfrey J."/>
            <person name="Wilson R.M."/>
            <person name="Miner T."/>
            <person name="Farmer C."/>
            <person name="Delehaunty K."/>
            <person name="Cordes M."/>
            <person name="Minx P."/>
            <person name="Tomlinson C."/>
            <person name="Chen J."/>
            <person name="Wollam A."/>
            <person name="Pepin K.H."/>
            <person name="Bhonagiri V."/>
            <person name="Zhang X."/>
            <person name="Warren W."/>
            <person name="Mitreva M."/>
            <person name="Mardis E.R."/>
            <person name="Wilson R.K."/>
        </authorList>
    </citation>
    <scope>NUCLEOTIDE SEQUENCE [LARGE SCALE GENOMIC DNA]</scope>
    <source>
        <strain evidence="1 2">ATCC 29099</strain>
    </source>
</reference>
<dbReference type="eggNOG" id="ENOG5032SVB">
    <property type="taxonomic scope" value="Bacteria"/>
</dbReference>
<dbReference type="AlphaFoldDB" id="U2QRJ2"/>
<evidence type="ECO:0000313" key="2">
    <source>
        <dbReference type="Proteomes" id="UP000016608"/>
    </source>
</evidence>
<gene>
    <name evidence="1" type="ORF">HMPREF0373_02176</name>
</gene>
<comment type="caution">
    <text evidence="1">The sequence shown here is derived from an EMBL/GenBank/DDBJ whole genome shotgun (WGS) entry which is preliminary data.</text>
</comment>
<sequence>MNNEKQGTENRHNLWRFLVPEKEPNMSEIRFSSKEHEKFFYQMLAKCGKHDSYYSSFFYCVGISEDTRNHVDRMFDFKERLIKPEALHEGWQTGGSARLTRLAFNLWNGYVEKGEESLSTPYEMFDCGYASYFYEAIRMKYPEYCRELPQVSKKETNHER</sequence>
<accession>U2QRJ2</accession>
<dbReference type="HOGENOM" id="CLU_124970_1_0_9"/>
<dbReference type="Proteomes" id="UP000016608">
    <property type="component" value="Unassembled WGS sequence"/>
</dbReference>
<organism evidence="1 2">
    <name type="scientific">Eubacterium ramulus ATCC 29099</name>
    <dbReference type="NCBI Taxonomy" id="1256908"/>
    <lineage>
        <taxon>Bacteria</taxon>
        <taxon>Bacillati</taxon>
        <taxon>Bacillota</taxon>
        <taxon>Clostridia</taxon>
        <taxon>Eubacteriales</taxon>
        <taxon>Eubacteriaceae</taxon>
        <taxon>Eubacterium</taxon>
    </lineage>
</organism>
<dbReference type="Pfam" id="PF19552">
    <property type="entry name" value="DUF6075"/>
    <property type="match status" value="1"/>
</dbReference>
<protein>
    <submittedName>
        <fullName evidence="1">Uncharacterized protein</fullName>
    </submittedName>
</protein>
<name>U2QRJ2_EUBRA</name>
<dbReference type="PATRIC" id="fig|1256908.3.peg.2006"/>
<dbReference type="EMBL" id="AWVJ01000136">
    <property type="protein sequence ID" value="ERK43918.1"/>
    <property type="molecule type" value="Genomic_DNA"/>
</dbReference>